<sequence length="125" mass="13965">MVFSMDWMGGWGRGSATGSQVCPSWCPQVIQVTSGSTNSRSLGNNPLHASWRAAGGFLEPWPARKGLCCSLGTTPSETCLSHLYNLLYKQVLTVLVEKLLNEYIMEKTTHFFLIKKVKCTRFDLF</sequence>
<protein>
    <submittedName>
        <fullName evidence="1">Uncharacterized protein</fullName>
    </submittedName>
</protein>
<dbReference type="AlphaFoldDB" id="A0A833ZLI8"/>
<evidence type="ECO:0000313" key="1">
    <source>
        <dbReference type="EMBL" id="KAF6094918.1"/>
    </source>
</evidence>
<comment type="caution">
    <text evidence="1">The sequence shown here is derived from an EMBL/GenBank/DDBJ whole genome shotgun (WGS) entry which is preliminary data.</text>
</comment>
<name>A0A833ZLI8_9CHIR</name>
<proteinExistence type="predicted"/>
<gene>
    <name evidence="1" type="ORF">HJG60_011982</name>
</gene>
<dbReference type="EMBL" id="JABVXQ010000008">
    <property type="protein sequence ID" value="KAF6094918.1"/>
    <property type="molecule type" value="Genomic_DNA"/>
</dbReference>
<dbReference type="Proteomes" id="UP000664940">
    <property type="component" value="Unassembled WGS sequence"/>
</dbReference>
<organism evidence="1 2">
    <name type="scientific">Phyllostomus discolor</name>
    <name type="common">pale spear-nosed bat</name>
    <dbReference type="NCBI Taxonomy" id="89673"/>
    <lineage>
        <taxon>Eukaryota</taxon>
        <taxon>Metazoa</taxon>
        <taxon>Chordata</taxon>
        <taxon>Craniata</taxon>
        <taxon>Vertebrata</taxon>
        <taxon>Euteleostomi</taxon>
        <taxon>Mammalia</taxon>
        <taxon>Eutheria</taxon>
        <taxon>Laurasiatheria</taxon>
        <taxon>Chiroptera</taxon>
        <taxon>Yangochiroptera</taxon>
        <taxon>Phyllostomidae</taxon>
        <taxon>Phyllostominae</taxon>
        <taxon>Phyllostomus</taxon>
    </lineage>
</organism>
<reference evidence="1 2" key="1">
    <citation type="journal article" date="2020" name="Nature">
        <title>Six reference-quality genomes reveal evolution of bat adaptations.</title>
        <authorList>
            <person name="Jebb D."/>
            <person name="Huang Z."/>
            <person name="Pippel M."/>
            <person name="Hughes G.M."/>
            <person name="Lavrichenko K."/>
            <person name="Devanna P."/>
            <person name="Winkler S."/>
            <person name="Jermiin L.S."/>
            <person name="Skirmuntt E.C."/>
            <person name="Katzourakis A."/>
            <person name="Burkitt-Gray L."/>
            <person name="Ray D.A."/>
            <person name="Sullivan K.A.M."/>
            <person name="Roscito J.G."/>
            <person name="Kirilenko B.M."/>
            <person name="Davalos L.M."/>
            <person name="Corthals A.P."/>
            <person name="Power M.L."/>
            <person name="Jones G."/>
            <person name="Ransome R.D."/>
            <person name="Dechmann D.K.N."/>
            <person name="Locatelli A.G."/>
            <person name="Puechmaille S.J."/>
            <person name="Fedrigo O."/>
            <person name="Jarvis E.D."/>
            <person name="Hiller M."/>
            <person name="Vernes S.C."/>
            <person name="Myers E.W."/>
            <person name="Teeling E.C."/>
        </authorList>
    </citation>
    <scope>NUCLEOTIDE SEQUENCE [LARGE SCALE GENOMIC DNA]</scope>
    <source>
        <strain evidence="1">Bat1K_MPI-CBG_1</strain>
    </source>
</reference>
<evidence type="ECO:0000313" key="2">
    <source>
        <dbReference type="Proteomes" id="UP000664940"/>
    </source>
</evidence>
<accession>A0A833ZLI8</accession>